<keyword evidence="3" id="KW-1185">Reference proteome</keyword>
<dbReference type="RefSeq" id="XP_001299457.1">
    <property type="nucleotide sequence ID" value="XM_001299456.1"/>
</dbReference>
<dbReference type="EMBL" id="DS114627">
    <property type="protein sequence ID" value="EAX86527.1"/>
    <property type="molecule type" value="Genomic_DNA"/>
</dbReference>
<keyword evidence="1" id="KW-0472">Membrane</keyword>
<evidence type="ECO:0000313" key="2">
    <source>
        <dbReference type="EMBL" id="EAX86527.1"/>
    </source>
</evidence>
<proteinExistence type="predicted"/>
<gene>
    <name evidence="2" type="ORF">TVAG_315940</name>
</gene>
<accession>A2G8I7</accession>
<reference evidence="2" key="2">
    <citation type="journal article" date="2007" name="Science">
        <title>Draft genome sequence of the sexually transmitted pathogen Trichomonas vaginalis.</title>
        <authorList>
            <person name="Carlton J.M."/>
            <person name="Hirt R.P."/>
            <person name="Silva J.C."/>
            <person name="Delcher A.L."/>
            <person name="Schatz M."/>
            <person name="Zhao Q."/>
            <person name="Wortman J.R."/>
            <person name="Bidwell S.L."/>
            <person name="Alsmark U.C.M."/>
            <person name="Besteiro S."/>
            <person name="Sicheritz-Ponten T."/>
            <person name="Noel C.J."/>
            <person name="Dacks J.B."/>
            <person name="Foster P.G."/>
            <person name="Simillion C."/>
            <person name="Van de Peer Y."/>
            <person name="Miranda-Saavedra D."/>
            <person name="Barton G.J."/>
            <person name="Westrop G.D."/>
            <person name="Mueller S."/>
            <person name="Dessi D."/>
            <person name="Fiori P.L."/>
            <person name="Ren Q."/>
            <person name="Paulsen I."/>
            <person name="Zhang H."/>
            <person name="Bastida-Corcuera F.D."/>
            <person name="Simoes-Barbosa A."/>
            <person name="Brown M.T."/>
            <person name="Hayes R.D."/>
            <person name="Mukherjee M."/>
            <person name="Okumura C.Y."/>
            <person name="Schneider R."/>
            <person name="Smith A.J."/>
            <person name="Vanacova S."/>
            <person name="Villalvazo M."/>
            <person name="Haas B.J."/>
            <person name="Pertea M."/>
            <person name="Feldblyum T.V."/>
            <person name="Utterback T.R."/>
            <person name="Shu C.L."/>
            <person name="Osoegawa K."/>
            <person name="de Jong P.J."/>
            <person name="Hrdy I."/>
            <person name="Horvathova L."/>
            <person name="Zubacova Z."/>
            <person name="Dolezal P."/>
            <person name="Malik S.B."/>
            <person name="Logsdon J.M. Jr."/>
            <person name="Henze K."/>
            <person name="Gupta A."/>
            <person name="Wang C.C."/>
            <person name="Dunne R.L."/>
            <person name="Upcroft J.A."/>
            <person name="Upcroft P."/>
            <person name="White O."/>
            <person name="Salzberg S.L."/>
            <person name="Tang P."/>
            <person name="Chiu C.-H."/>
            <person name="Lee Y.-S."/>
            <person name="Embley T.M."/>
            <person name="Coombs G.H."/>
            <person name="Mottram J.C."/>
            <person name="Tachezy J."/>
            <person name="Fraser-Liggett C.M."/>
            <person name="Johnson P.J."/>
        </authorList>
    </citation>
    <scope>NUCLEOTIDE SEQUENCE [LARGE SCALE GENOMIC DNA]</scope>
    <source>
        <strain evidence="2">G3</strain>
    </source>
</reference>
<organism evidence="2 3">
    <name type="scientific">Trichomonas vaginalis (strain ATCC PRA-98 / G3)</name>
    <dbReference type="NCBI Taxonomy" id="412133"/>
    <lineage>
        <taxon>Eukaryota</taxon>
        <taxon>Metamonada</taxon>
        <taxon>Parabasalia</taxon>
        <taxon>Trichomonadida</taxon>
        <taxon>Trichomonadidae</taxon>
        <taxon>Trichomonas</taxon>
    </lineage>
</organism>
<feature type="transmembrane region" description="Helical" evidence="1">
    <location>
        <begin position="263"/>
        <end position="285"/>
    </location>
</feature>
<dbReference type="VEuPathDB" id="TrichDB:TVAG_315940"/>
<name>A2G8I7_TRIV3</name>
<sequence length="296" mass="33446">MLLSFLQLSSSSNVDHVFPKCNEWHTIDSVTALNISNPGYYCYRTSNMSIIIDGSAKVQYSKQQTPNDADTYEPPSDAKHLLIFLKQQTGLFTIEQEKDKPATFIYAIPINSLEKPKDQDPHYPIGKNFYISSKANITLKYVELDNGNNDTFNFLILGETVKVNTTGFLFTGCIEDNVNKGIKTVTDYKVNGEKISYGLMSPDNESLAVNIEVNSKIFDPYLGTIPNKVDFFSDEDLNSDKLFSVDVSFLTDIFDKYNLVIKYIPFVIVGVLFVVVVFLFIITCCEVRKYKKAKAD</sequence>
<evidence type="ECO:0000313" key="3">
    <source>
        <dbReference type="Proteomes" id="UP000001542"/>
    </source>
</evidence>
<dbReference type="VEuPathDB" id="TrichDB:TVAGG3_0922020"/>
<dbReference type="AlphaFoldDB" id="A2G8I7"/>
<keyword evidence="1" id="KW-1133">Transmembrane helix</keyword>
<evidence type="ECO:0000256" key="1">
    <source>
        <dbReference type="SAM" id="Phobius"/>
    </source>
</evidence>
<dbReference type="KEGG" id="tva:4744175"/>
<reference evidence="2" key="1">
    <citation type="submission" date="2006-10" db="EMBL/GenBank/DDBJ databases">
        <authorList>
            <person name="Amadeo P."/>
            <person name="Zhao Q."/>
            <person name="Wortman J."/>
            <person name="Fraser-Liggett C."/>
            <person name="Carlton J."/>
        </authorList>
    </citation>
    <scope>NUCLEOTIDE SEQUENCE</scope>
    <source>
        <strain evidence="2">G3</strain>
    </source>
</reference>
<dbReference type="InParanoid" id="A2G8I7"/>
<dbReference type="Proteomes" id="UP000001542">
    <property type="component" value="Unassembled WGS sequence"/>
</dbReference>
<keyword evidence="1" id="KW-0812">Transmembrane</keyword>
<protein>
    <submittedName>
        <fullName evidence="2">Uncharacterized protein</fullName>
    </submittedName>
</protein>